<sequence>MRHGDTLLLWLMTIANVCTGASIGWSNSHEEGAKTPRHFAGRYTVVPLVIRGTIQPGGDVLSFSGTIQEIEAQILRRKPDFEWTDFKQSRHPAVRRREGRNHRQVWDFPPANRKAVEVMRDDFASKLSTFPIPVSGGGQCVRAGCYQDAAVWLCSDYLGAKERLWFSLAGLLEHILNNEDCEVQGHPDLVQGQAFDGEDFSVIVRADTCDEPGTVRREVE</sequence>
<feature type="chain" id="PRO_5020562602" evidence="1">
    <location>
        <begin position="21"/>
        <end position="220"/>
    </location>
</feature>
<name>A0A4Q4TS94_9PEZI</name>
<evidence type="ECO:0000313" key="2">
    <source>
        <dbReference type="EMBL" id="RYP09632.1"/>
    </source>
</evidence>
<evidence type="ECO:0000256" key="1">
    <source>
        <dbReference type="SAM" id="SignalP"/>
    </source>
</evidence>
<feature type="signal peptide" evidence="1">
    <location>
        <begin position="1"/>
        <end position="20"/>
    </location>
</feature>
<organism evidence="2 3">
    <name type="scientific">Monosporascus ibericus</name>
    <dbReference type="NCBI Taxonomy" id="155417"/>
    <lineage>
        <taxon>Eukaryota</taxon>
        <taxon>Fungi</taxon>
        <taxon>Dikarya</taxon>
        <taxon>Ascomycota</taxon>
        <taxon>Pezizomycotina</taxon>
        <taxon>Sordariomycetes</taxon>
        <taxon>Xylariomycetidae</taxon>
        <taxon>Xylariales</taxon>
        <taxon>Xylariales incertae sedis</taxon>
        <taxon>Monosporascus</taxon>
    </lineage>
</organism>
<protein>
    <submittedName>
        <fullName evidence="2">Uncharacterized protein</fullName>
    </submittedName>
</protein>
<proteinExistence type="predicted"/>
<keyword evidence="3" id="KW-1185">Reference proteome</keyword>
<dbReference type="AlphaFoldDB" id="A0A4Q4TS94"/>
<dbReference type="OrthoDB" id="3552888at2759"/>
<keyword evidence="1" id="KW-0732">Signal</keyword>
<dbReference type="EMBL" id="QJNU01000032">
    <property type="protein sequence ID" value="RYP09632.1"/>
    <property type="molecule type" value="Genomic_DNA"/>
</dbReference>
<accession>A0A4Q4TS94</accession>
<comment type="caution">
    <text evidence="2">The sequence shown here is derived from an EMBL/GenBank/DDBJ whole genome shotgun (WGS) entry which is preliminary data.</text>
</comment>
<reference evidence="2 3" key="1">
    <citation type="submission" date="2018-06" db="EMBL/GenBank/DDBJ databases">
        <title>Complete Genomes of Monosporascus.</title>
        <authorList>
            <person name="Robinson A.J."/>
            <person name="Natvig D.O."/>
        </authorList>
    </citation>
    <scope>NUCLEOTIDE SEQUENCE [LARGE SCALE GENOMIC DNA]</scope>
    <source>
        <strain evidence="2 3">CBS 110550</strain>
    </source>
</reference>
<evidence type="ECO:0000313" key="3">
    <source>
        <dbReference type="Proteomes" id="UP000293360"/>
    </source>
</evidence>
<gene>
    <name evidence="2" type="ORF">DL764_001174</name>
</gene>
<dbReference type="Proteomes" id="UP000293360">
    <property type="component" value="Unassembled WGS sequence"/>
</dbReference>